<evidence type="ECO:0000313" key="1">
    <source>
        <dbReference type="EMBL" id="MBJ2174724.1"/>
    </source>
</evidence>
<dbReference type="Gene3D" id="2.20.110.10">
    <property type="entry name" value="Histone H3 K4-specific methyltransferase SET7/9 N-terminal domain"/>
    <property type="match status" value="3"/>
</dbReference>
<sequence>MLLKTFTIGLFLTMMGYQTTITAQKDTIYYDQDWDETTKTNAHFYRPMPLEQDGNRTLFKDYYIDGTLQFEAWQKKLDTTETSFLGSNKYYYDGKVVWYYANGNKRTVMHYKNRKQNGPEIKYYENGAIKSELEMIDDEQQSSKSYSKEGKLRTELQFKNGYPAEGVGSCFIQYKEGRRIGEKLYYENTDILAYERVCPDKGCYDENTEIFYDKIGAIIQKNTCIDEEVIEGRAITFYKGDDCGYVKAIKTMTTVENTNFNGPFVKYDSNGDVLYKGMYKNHYPNEGTFEHEDDDRLLYVSEYKKGSKNGTETVWNKEKIIAEGFYVEGVKQNGTFVEQRQFTGWSKIPIILNLKDGKEEGKQIFYNSARDMTMGFYHAKAGKKDGAYAAYYYDGEVLAEATYKDGKPFDGSVLFNDEYRFYKNGERLRENIHEDMEEKERLEAFSKGSDTVTGSYNMGGFEMAASMVFLDTHQFFFSLSVGSLDLTTYGAYHLKNGTLKLQMPEEQKLDFMIYGKKDAALKDSVVIQYYNYDADSKPVVQLNKQWLTLEDVTEPNGERSRQNKETFTIPIKKLNTLNLGLRSRAKKGIVLKSLLEADSLKDFNSFIIAYNVTAKEIKQFEKGTFTFNGDNLVSDGKEKQKRPLSEADKENILDYIIENKAFPHYIQNFSYEKIKLHSKATDQKIKKYTQLLKTEE</sequence>
<organism evidence="1 2">
    <name type="scientific">Aureibaculum flavum</name>
    <dbReference type="NCBI Taxonomy" id="2795986"/>
    <lineage>
        <taxon>Bacteria</taxon>
        <taxon>Pseudomonadati</taxon>
        <taxon>Bacteroidota</taxon>
        <taxon>Flavobacteriia</taxon>
        <taxon>Flavobacteriales</taxon>
        <taxon>Flavobacteriaceae</taxon>
        <taxon>Aureibaculum</taxon>
    </lineage>
</organism>
<dbReference type="SUPFAM" id="SSF82185">
    <property type="entry name" value="Histone H3 K4-specific methyltransferase SET7/9 N-terminal domain"/>
    <property type="match status" value="3"/>
</dbReference>
<dbReference type="Proteomes" id="UP000623301">
    <property type="component" value="Unassembled WGS sequence"/>
</dbReference>
<dbReference type="RefSeq" id="WP_198841443.1">
    <property type="nucleotide sequence ID" value="NZ_JAEHFJ010000004.1"/>
</dbReference>
<protein>
    <recommendedName>
        <fullName evidence="3">Toxin-antitoxin system YwqK family antitoxin</fullName>
    </recommendedName>
</protein>
<name>A0ABS0WS11_9FLAO</name>
<dbReference type="Pfam" id="PF07661">
    <property type="entry name" value="MORN_2"/>
    <property type="match status" value="4"/>
</dbReference>
<keyword evidence="2" id="KW-1185">Reference proteome</keyword>
<dbReference type="EMBL" id="JAEHFJ010000004">
    <property type="protein sequence ID" value="MBJ2174724.1"/>
    <property type="molecule type" value="Genomic_DNA"/>
</dbReference>
<proteinExistence type="predicted"/>
<comment type="caution">
    <text evidence="1">The sequence shown here is derived from an EMBL/GenBank/DDBJ whole genome shotgun (WGS) entry which is preliminary data.</text>
</comment>
<gene>
    <name evidence="1" type="ORF">JBL43_10785</name>
</gene>
<evidence type="ECO:0000313" key="2">
    <source>
        <dbReference type="Proteomes" id="UP000623301"/>
    </source>
</evidence>
<evidence type="ECO:0008006" key="3">
    <source>
        <dbReference type="Google" id="ProtNLM"/>
    </source>
</evidence>
<dbReference type="InterPro" id="IPR011652">
    <property type="entry name" value="MORN_2"/>
</dbReference>
<reference evidence="1 2" key="1">
    <citation type="submission" date="2020-12" db="EMBL/GenBank/DDBJ databases">
        <title>Aureibaculum luteum sp. nov. and Aureibaculum flavum sp. nov., novel members of the family Flavobacteriaceae isolated from Antarctic intertidal sediments.</title>
        <authorList>
            <person name="He X."/>
            <person name="Zhang X."/>
        </authorList>
    </citation>
    <scope>NUCLEOTIDE SEQUENCE [LARGE SCALE GENOMIC DNA]</scope>
    <source>
        <strain evidence="1 2">A20</strain>
    </source>
</reference>
<accession>A0ABS0WS11</accession>